<comment type="subcellular location">
    <subcellularLocation>
        <location evidence="1">Membrane</location>
        <topology evidence="1">Multi-pass membrane protein</topology>
    </subcellularLocation>
</comment>
<dbReference type="CDD" id="cd13136">
    <property type="entry name" value="MATE_DinF_like"/>
    <property type="match status" value="1"/>
</dbReference>
<feature type="transmembrane region" description="Helical" evidence="6">
    <location>
        <begin position="182"/>
        <end position="203"/>
    </location>
</feature>
<evidence type="ECO:0000256" key="5">
    <source>
        <dbReference type="ARBA" id="ARBA00023136"/>
    </source>
</evidence>
<feature type="transmembrane region" description="Helical" evidence="6">
    <location>
        <begin position="293"/>
        <end position="312"/>
    </location>
</feature>
<dbReference type="PANTHER" id="PTHR42893">
    <property type="entry name" value="PROTEIN DETOXIFICATION 44, CHLOROPLASTIC-RELATED"/>
    <property type="match status" value="1"/>
</dbReference>
<dbReference type="InterPro" id="IPR044644">
    <property type="entry name" value="DinF-like"/>
</dbReference>
<protein>
    <submittedName>
        <fullName evidence="7">MATE family efflux transporter</fullName>
    </submittedName>
</protein>
<feature type="transmembrane region" description="Helical" evidence="6">
    <location>
        <begin position="104"/>
        <end position="126"/>
    </location>
</feature>
<comment type="caution">
    <text evidence="7">The sequence shown here is derived from an EMBL/GenBank/DDBJ whole genome shotgun (WGS) entry which is preliminary data.</text>
</comment>
<feature type="transmembrane region" description="Helical" evidence="6">
    <location>
        <begin position="21"/>
        <end position="40"/>
    </location>
</feature>
<evidence type="ECO:0000313" key="7">
    <source>
        <dbReference type="EMBL" id="MBO8455026.1"/>
    </source>
</evidence>
<feature type="transmembrane region" description="Helical" evidence="6">
    <location>
        <begin position="146"/>
        <end position="170"/>
    </location>
</feature>
<reference evidence="7" key="2">
    <citation type="journal article" date="2021" name="PeerJ">
        <title>Extensive microbial diversity within the chicken gut microbiome revealed by metagenomics and culture.</title>
        <authorList>
            <person name="Gilroy R."/>
            <person name="Ravi A."/>
            <person name="Getino M."/>
            <person name="Pursley I."/>
            <person name="Horton D.L."/>
            <person name="Alikhan N.F."/>
            <person name="Baker D."/>
            <person name="Gharbi K."/>
            <person name="Hall N."/>
            <person name="Watson M."/>
            <person name="Adriaenssens E.M."/>
            <person name="Foster-Nyarko E."/>
            <person name="Jarju S."/>
            <person name="Secka A."/>
            <person name="Antonio M."/>
            <person name="Oren A."/>
            <person name="Chaudhuri R.R."/>
            <person name="La Ragione R."/>
            <person name="Hildebrand F."/>
            <person name="Pallen M.J."/>
        </authorList>
    </citation>
    <scope>NUCLEOTIDE SEQUENCE</scope>
    <source>
        <strain evidence="7">B1-3475</strain>
    </source>
</reference>
<dbReference type="GO" id="GO:0042910">
    <property type="term" value="F:xenobiotic transmembrane transporter activity"/>
    <property type="evidence" value="ECO:0007669"/>
    <property type="project" value="InterPro"/>
</dbReference>
<evidence type="ECO:0000256" key="4">
    <source>
        <dbReference type="ARBA" id="ARBA00022989"/>
    </source>
</evidence>
<evidence type="ECO:0000256" key="3">
    <source>
        <dbReference type="ARBA" id="ARBA00022692"/>
    </source>
</evidence>
<evidence type="ECO:0000256" key="2">
    <source>
        <dbReference type="ARBA" id="ARBA00010199"/>
    </source>
</evidence>
<name>A0A9D9MYM9_9BACT</name>
<feature type="transmembrane region" description="Helical" evidence="6">
    <location>
        <begin position="209"/>
        <end position="234"/>
    </location>
</feature>
<gene>
    <name evidence="7" type="ORF">IAC08_01305</name>
</gene>
<dbReference type="InterPro" id="IPR002528">
    <property type="entry name" value="MATE_fam"/>
</dbReference>
<keyword evidence="3 6" id="KW-0812">Transmembrane</keyword>
<dbReference type="Pfam" id="PF01554">
    <property type="entry name" value="MatE"/>
    <property type="match status" value="2"/>
</dbReference>
<sequence>MKTANTGNDFNISMGDINKDILKLAVPSILANITVPLVGLVDMSVAGHLVPGDSMQAASLIGGIAVGTMLFDLLYWNFGFLRAGTGGLAAQAYGRGDDKAAGRILTRAVGLAMLSSVVLIAIQWLFVKGAFLFVDCSPEVEALASGYFFIRIWAAPATLSLMALKGWFIGMQDGISPMATDLAVNVINAVSSIVLALGIHAGAVSFDGIGFSGIAWGTVIAQYTGLAVAMVIIFSRYRERLKGTFKARYLLLAFSGEGAGQFFRLNRDLFIRSLCLICIYIGFTSIAASYGDLILAVASVLMKLMMLFSYFTDGFAYAGEALAGKSIGEKDPVALRISVSCVHAWSIFLMVLSVVAYAFGTMPMVGLMTDDSSVVDLSDSYVPWLIAMPAIGCAAFTWDGIYIGATAVKPMRNAMLLSTVAFFGAYLVCMAVKGSEGDEFLQGRTALHGLLFGYLLHLAVRFVYLTAAYGKEVLPKAVPEQR</sequence>
<reference evidence="7" key="1">
    <citation type="submission" date="2020-10" db="EMBL/GenBank/DDBJ databases">
        <authorList>
            <person name="Gilroy R."/>
        </authorList>
    </citation>
    <scope>NUCLEOTIDE SEQUENCE</scope>
    <source>
        <strain evidence="7">B1-3475</strain>
    </source>
</reference>
<feature type="transmembrane region" description="Helical" evidence="6">
    <location>
        <begin position="60"/>
        <end position="83"/>
    </location>
</feature>
<accession>A0A9D9MYM9</accession>
<feature type="transmembrane region" description="Helical" evidence="6">
    <location>
        <begin position="380"/>
        <end position="402"/>
    </location>
</feature>
<feature type="transmembrane region" description="Helical" evidence="6">
    <location>
        <begin position="414"/>
        <end position="434"/>
    </location>
</feature>
<feature type="transmembrane region" description="Helical" evidence="6">
    <location>
        <begin position="333"/>
        <end position="360"/>
    </location>
</feature>
<keyword evidence="5 6" id="KW-0472">Membrane</keyword>
<feature type="transmembrane region" description="Helical" evidence="6">
    <location>
        <begin position="269"/>
        <end position="287"/>
    </location>
</feature>
<evidence type="ECO:0000256" key="6">
    <source>
        <dbReference type="SAM" id="Phobius"/>
    </source>
</evidence>
<keyword evidence="4 6" id="KW-1133">Transmembrane helix</keyword>
<dbReference type="NCBIfam" id="TIGR00797">
    <property type="entry name" value="matE"/>
    <property type="match status" value="1"/>
</dbReference>
<organism evidence="7 8">
    <name type="scientific">Candidatus Cryptobacteroides intestinigallinarum</name>
    <dbReference type="NCBI Taxonomy" id="2840767"/>
    <lineage>
        <taxon>Bacteria</taxon>
        <taxon>Pseudomonadati</taxon>
        <taxon>Bacteroidota</taxon>
        <taxon>Bacteroidia</taxon>
        <taxon>Bacteroidales</taxon>
        <taxon>Candidatus Cryptobacteroides</taxon>
    </lineage>
</organism>
<dbReference type="PANTHER" id="PTHR42893:SF46">
    <property type="entry name" value="PROTEIN DETOXIFICATION 44, CHLOROPLASTIC"/>
    <property type="match status" value="1"/>
</dbReference>
<dbReference type="Proteomes" id="UP000823617">
    <property type="component" value="Unassembled WGS sequence"/>
</dbReference>
<comment type="similarity">
    <text evidence="2">Belongs to the multi antimicrobial extrusion (MATE) (TC 2.A.66.1) family.</text>
</comment>
<evidence type="ECO:0000256" key="1">
    <source>
        <dbReference type="ARBA" id="ARBA00004141"/>
    </source>
</evidence>
<feature type="transmembrane region" description="Helical" evidence="6">
    <location>
        <begin position="446"/>
        <end position="467"/>
    </location>
</feature>
<proteinExistence type="inferred from homology"/>
<dbReference type="EMBL" id="JADIMK010000010">
    <property type="protein sequence ID" value="MBO8455026.1"/>
    <property type="molecule type" value="Genomic_DNA"/>
</dbReference>
<dbReference type="GO" id="GO:0005886">
    <property type="term" value="C:plasma membrane"/>
    <property type="evidence" value="ECO:0007669"/>
    <property type="project" value="TreeGrafter"/>
</dbReference>
<evidence type="ECO:0000313" key="8">
    <source>
        <dbReference type="Proteomes" id="UP000823617"/>
    </source>
</evidence>
<dbReference type="AlphaFoldDB" id="A0A9D9MYM9"/>
<dbReference type="GO" id="GO:0015297">
    <property type="term" value="F:antiporter activity"/>
    <property type="evidence" value="ECO:0007669"/>
    <property type="project" value="InterPro"/>
</dbReference>